<sequence length="16" mass="1732">MVDINTLSQVDSVLTP</sequence>
<proteinExistence type="predicted"/>
<dbReference type="EMBL" id="FMAK01000033">
    <property type="protein sequence ID" value="SCB68214.1"/>
    <property type="molecule type" value="Genomic_DNA"/>
</dbReference>
<gene>
    <name evidence="1" type="ORF">BWGO95_02352</name>
</gene>
<evidence type="ECO:0000313" key="1">
    <source>
        <dbReference type="EMBL" id="SCB68214.1"/>
    </source>
</evidence>
<evidence type="ECO:0000313" key="2">
    <source>
        <dbReference type="Proteomes" id="UP000195696"/>
    </source>
</evidence>
<name>A0A1G4EJY1_BACMY</name>
<dbReference type="Proteomes" id="UP000195696">
    <property type="component" value="Unassembled WGS sequence"/>
</dbReference>
<protein>
    <submittedName>
        <fullName evidence="1">Uncharacterized protein</fullName>
    </submittedName>
</protein>
<organism evidence="1 2">
    <name type="scientific">Bacillus mycoides</name>
    <dbReference type="NCBI Taxonomy" id="1405"/>
    <lineage>
        <taxon>Bacteria</taxon>
        <taxon>Bacillati</taxon>
        <taxon>Bacillota</taxon>
        <taxon>Bacilli</taxon>
        <taxon>Bacillales</taxon>
        <taxon>Bacillaceae</taxon>
        <taxon>Bacillus</taxon>
        <taxon>Bacillus cereus group</taxon>
    </lineage>
</organism>
<reference evidence="1 2" key="1">
    <citation type="submission" date="2016-08" db="EMBL/GenBank/DDBJ databases">
        <authorList>
            <person name="Seilhamer J.J."/>
        </authorList>
    </citation>
    <scope>NUCLEOTIDE SEQUENCE [LARGE SCALE GENOMIC DNA]</scope>
    <source>
        <strain evidence="1 2">SDA_GO95</strain>
    </source>
</reference>
<dbReference type="AlphaFoldDB" id="A0A1G4EJY1"/>
<accession>A0A1G4EJY1</accession>